<dbReference type="Pfam" id="PF07217">
    <property type="entry name" value="Het-C"/>
    <property type="match status" value="1"/>
</dbReference>
<dbReference type="InterPro" id="IPR008947">
    <property type="entry name" value="PLipase_C/P1_nuclease_dom_sf"/>
</dbReference>
<gene>
    <name evidence="1" type="ORF">SLS59_008666</name>
</gene>
<proteinExistence type="predicted"/>
<dbReference type="InterPro" id="IPR052577">
    <property type="entry name" value="VWA7"/>
</dbReference>
<dbReference type="PANTHER" id="PTHR14905">
    <property type="entry name" value="NG37"/>
    <property type="match status" value="1"/>
</dbReference>
<keyword evidence="2" id="KW-1185">Reference proteome</keyword>
<organism evidence="1 2">
    <name type="scientific">Nothophoma quercina</name>
    <dbReference type="NCBI Taxonomy" id="749835"/>
    <lineage>
        <taxon>Eukaryota</taxon>
        <taxon>Fungi</taxon>
        <taxon>Dikarya</taxon>
        <taxon>Ascomycota</taxon>
        <taxon>Pezizomycotina</taxon>
        <taxon>Dothideomycetes</taxon>
        <taxon>Pleosporomycetidae</taxon>
        <taxon>Pleosporales</taxon>
        <taxon>Pleosporineae</taxon>
        <taxon>Didymellaceae</taxon>
        <taxon>Nothophoma</taxon>
    </lineage>
</organism>
<evidence type="ECO:0000313" key="2">
    <source>
        <dbReference type="Proteomes" id="UP001521222"/>
    </source>
</evidence>
<sequence>MQARQVYFGNWLRDYSQLLDIKCLKMTHESVLRGIISVLGFMEFGLATREFDVTKDRLGVYRHEHHIDNPYGYDFDPDKNDNGKSRIDPREIDSRLRGRVDDEELEIDPNTGMKNYIANSGRGWNTAAEYIKQQLQLCIHHGRHDDQDEAFIHLGAALHTLEDFAAHSNYTELVLRELGEDTVFPFVGDACRIPVPGTDRQVPPITTGTFGALDILNSFLGEADDKLAVLNQGENDADLSGTSDFDNLSNKLTPGGMAFDQIFTVLKLAVGALGALSTKGSEILKQINAVEAVASDAANNPNKYDPSDKSEPMPDLWRTIEPVFRLHDDIQKWLMENEDLFKLPGISEAVENIGNYMNALVYKFLAVLLEPALQDTRNAVKGAQDAAQDFGKQSNIWADSSTDSNPSHSDIAKDHFSNLLNQPAGLVATVITNWTTRMVVRCWSDKTQDADDMINHILSILHHPAFAHTKNDPQRYMFQAVETWWTAHSDAQRNELRQKLSKQHAKQYFDHHDHTIRASDFRGPNKRRYQQGFVFEGSRPELVARPDDSLLANTKELILDVSNKLNEAGQAVIDGTVEVINVVGDTANDVVDTVGDGLNAAGREIERGAETVGNAFVDAGNWVGDTAGDVADTIGKAMPWNW</sequence>
<name>A0ABR3QRZ4_9PLEO</name>
<comment type="caution">
    <text evidence="1">The sequence shown here is derived from an EMBL/GenBank/DDBJ whole genome shotgun (WGS) entry which is preliminary data.</text>
</comment>
<dbReference type="Proteomes" id="UP001521222">
    <property type="component" value="Unassembled WGS sequence"/>
</dbReference>
<dbReference type="PANTHER" id="PTHR14905:SF7">
    <property type="entry name" value="VON WILLEBRAND FACTOR A DOMAIN-CONTAINING PROTEIN 7"/>
    <property type="match status" value="1"/>
</dbReference>
<dbReference type="EMBL" id="JAKIXB020000034">
    <property type="protein sequence ID" value="KAL1594853.1"/>
    <property type="molecule type" value="Genomic_DNA"/>
</dbReference>
<protein>
    <recommendedName>
        <fullName evidence="3">Heterokaryon incompatibility Het-C</fullName>
    </recommendedName>
</protein>
<evidence type="ECO:0008006" key="3">
    <source>
        <dbReference type="Google" id="ProtNLM"/>
    </source>
</evidence>
<reference evidence="1 2" key="1">
    <citation type="submission" date="2024-02" db="EMBL/GenBank/DDBJ databases">
        <title>De novo assembly and annotation of 12 fungi associated with fruit tree decline syndrome in Ontario, Canada.</title>
        <authorList>
            <person name="Sulman M."/>
            <person name="Ellouze W."/>
            <person name="Ilyukhin E."/>
        </authorList>
    </citation>
    <scope>NUCLEOTIDE SEQUENCE [LARGE SCALE GENOMIC DNA]</scope>
    <source>
        <strain evidence="1 2">M97-236</strain>
    </source>
</reference>
<dbReference type="Gene3D" id="1.10.575.10">
    <property type="entry name" value="P1 Nuclease"/>
    <property type="match status" value="1"/>
</dbReference>
<evidence type="ECO:0000313" key="1">
    <source>
        <dbReference type="EMBL" id="KAL1594853.1"/>
    </source>
</evidence>
<accession>A0ABR3QRZ4</accession>
<dbReference type="InterPro" id="IPR010816">
    <property type="entry name" value="Het-C"/>
</dbReference>